<reference evidence="4 5" key="1">
    <citation type="submission" date="2018-05" db="EMBL/GenBank/DDBJ databases">
        <title>Paenibacillus flagellatus sp. nov., isolated from selenium mineral soil.</title>
        <authorList>
            <person name="Dai X."/>
        </authorList>
    </citation>
    <scope>NUCLEOTIDE SEQUENCE [LARGE SCALE GENOMIC DNA]</scope>
    <source>
        <strain evidence="4 5">DXL2</strain>
    </source>
</reference>
<dbReference type="InterPro" id="IPR002509">
    <property type="entry name" value="NODB_dom"/>
</dbReference>
<keyword evidence="4" id="KW-0119">Carbohydrate metabolism</keyword>
<keyword evidence="5" id="KW-1185">Reference proteome</keyword>
<dbReference type="PANTHER" id="PTHR10587">
    <property type="entry name" value="GLYCOSYL TRANSFERASE-RELATED"/>
    <property type="match status" value="1"/>
</dbReference>
<dbReference type="EMBL" id="QJVJ01000002">
    <property type="protein sequence ID" value="PYI56148.1"/>
    <property type="molecule type" value="Genomic_DNA"/>
</dbReference>
<keyword evidence="4" id="KW-0326">Glycosidase</keyword>
<dbReference type="InterPro" id="IPR050248">
    <property type="entry name" value="Polysacc_deacetylase_ArnD"/>
</dbReference>
<evidence type="ECO:0000313" key="5">
    <source>
        <dbReference type="Proteomes" id="UP000247476"/>
    </source>
</evidence>
<dbReference type="Gene3D" id="3.20.20.370">
    <property type="entry name" value="Glycoside hydrolase/deacetylase"/>
    <property type="match status" value="1"/>
</dbReference>
<dbReference type="InterPro" id="IPR011330">
    <property type="entry name" value="Glyco_hydro/deAcase_b/a-brl"/>
</dbReference>
<dbReference type="Pfam" id="PF01522">
    <property type="entry name" value="Polysacc_deac_1"/>
    <property type="match status" value="1"/>
</dbReference>
<dbReference type="SUPFAM" id="SSF88713">
    <property type="entry name" value="Glycoside hydrolase/deacetylase"/>
    <property type="match status" value="1"/>
</dbReference>
<dbReference type="GO" id="GO:0045493">
    <property type="term" value="P:xylan catabolic process"/>
    <property type="evidence" value="ECO:0007669"/>
    <property type="project" value="UniProtKB-KW"/>
</dbReference>
<feature type="region of interest" description="Disordered" evidence="1">
    <location>
        <begin position="18"/>
        <end position="115"/>
    </location>
</feature>
<keyword evidence="4" id="KW-0378">Hydrolase</keyword>
<organism evidence="4 5">
    <name type="scientific">Paenibacillus flagellatus</name>
    <dbReference type="NCBI Taxonomy" id="2211139"/>
    <lineage>
        <taxon>Bacteria</taxon>
        <taxon>Bacillati</taxon>
        <taxon>Bacillota</taxon>
        <taxon>Bacilli</taxon>
        <taxon>Bacillales</taxon>
        <taxon>Paenibacillaceae</taxon>
        <taxon>Paenibacillus</taxon>
    </lineage>
</organism>
<dbReference type="GO" id="GO:0016798">
    <property type="term" value="F:hydrolase activity, acting on glycosyl bonds"/>
    <property type="evidence" value="ECO:0007669"/>
    <property type="project" value="UniProtKB-KW"/>
</dbReference>
<evidence type="ECO:0000259" key="3">
    <source>
        <dbReference type="PROSITE" id="PS51677"/>
    </source>
</evidence>
<sequence>MRKAKVLLAVMLSAGTVLSACSDSGERTPPQTAPSGEVKAPASGDGGSAAGGAKPNAGGGTVAPPAKAEEKPAEEPKKEPDPKPVPKDEPKPEPKTETPAPEKQPEKPAVKPTTAETKAVSWYYMKKKKGEVPGFPAEVKQLKPEQKAVWVGTGKKVYLTIDVGGELLDYKTLLASLKNNDVKATFFVTGYNLKNNPDYIKLLLEEGHTVGNHSITHKDFTTLTDDQVKKEVAEYEKLYKDITGKEPTKYFRFPYGKYSLHLLSLMSDLGYTSYFWSTAMKDWEPRKNGADDPFNDVTGNLHDGNIILMHQASKENIEAMDRILKEIKKEGYEFGTLDELQK</sequence>
<dbReference type="GO" id="GO:0016810">
    <property type="term" value="F:hydrolase activity, acting on carbon-nitrogen (but not peptide) bonds"/>
    <property type="evidence" value="ECO:0007669"/>
    <property type="project" value="InterPro"/>
</dbReference>
<dbReference type="RefSeq" id="WP_110838678.1">
    <property type="nucleotide sequence ID" value="NZ_QJVJ01000002.1"/>
</dbReference>
<evidence type="ECO:0000256" key="1">
    <source>
        <dbReference type="SAM" id="MobiDB-lite"/>
    </source>
</evidence>
<keyword evidence="4" id="KW-0858">Xylan degradation</keyword>
<dbReference type="AlphaFoldDB" id="A0A2V5K9S6"/>
<protein>
    <submittedName>
        <fullName evidence="4">Xylanase deacetylase</fullName>
    </submittedName>
</protein>
<feature type="chain" id="PRO_5038513531" evidence="2">
    <location>
        <begin position="20"/>
        <end position="342"/>
    </location>
</feature>
<name>A0A2V5K9S6_9BACL</name>
<feature type="compositionally biased region" description="Basic and acidic residues" evidence="1">
    <location>
        <begin position="67"/>
        <end position="96"/>
    </location>
</feature>
<feature type="signal peptide" evidence="2">
    <location>
        <begin position="1"/>
        <end position="19"/>
    </location>
</feature>
<dbReference type="OrthoDB" id="9812065at2"/>
<proteinExistence type="predicted"/>
<comment type="caution">
    <text evidence="4">The sequence shown here is derived from an EMBL/GenBank/DDBJ whole genome shotgun (WGS) entry which is preliminary data.</text>
</comment>
<keyword evidence="4" id="KW-0624">Polysaccharide degradation</keyword>
<gene>
    <name evidence="4" type="ORF">DLM86_03935</name>
</gene>
<dbReference type="PROSITE" id="PS51677">
    <property type="entry name" value="NODB"/>
    <property type="match status" value="1"/>
</dbReference>
<feature type="domain" description="NodB homology" evidence="3">
    <location>
        <begin position="155"/>
        <end position="335"/>
    </location>
</feature>
<keyword evidence="2" id="KW-0732">Signal</keyword>
<dbReference type="PROSITE" id="PS51257">
    <property type="entry name" value="PROKAR_LIPOPROTEIN"/>
    <property type="match status" value="1"/>
</dbReference>
<evidence type="ECO:0000313" key="4">
    <source>
        <dbReference type="EMBL" id="PYI56148.1"/>
    </source>
</evidence>
<dbReference type="GO" id="GO:0016020">
    <property type="term" value="C:membrane"/>
    <property type="evidence" value="ECO:0007669"/>
    <property type="project" value="TreeGrafter"/>
</dbReference>
<dbReference type="PANTHER" id="PTHR10587:SF78">
    <property type="entry name" value="PEPTIDOGLYCAN-N-ACETYLMURAMIC ACID DEACETYLASE PDAA"/>
    <property type="match status" value="1"/>
</dbReference>
<dbReference type="Proteomes" id="UP000247476">
    <property type="component" value="Unassembled WGS sequence"/>
</dbReference>
<evidence type="ECO:0000256" key="2">
    <source>
        <dbReference type="SAM" id="SignalP"/>
    </source>
</evidence>
<accession>A0A2V5K9S6</accession>